<proteinExistence type="inferred from homology"/>
<dbReference type="PANTHER" id="PTHR15989">
    <property type="entry name" value="VEZATIN"/>
    <property type="match status" value="1"/>
</dbReference>
<sequence>NNKGQSDTPSSSPQLTASHTPPTRTTGACPQLAHSSPSLPSHKLVAFITPGASSIISSTAQLAAGSMALRLLMEPVVYEETPLADYLRDGGNLSEAEWAPIDGTPDHRSTITSDSSPPASPTPFAPSGRPLVKARFRNAASKPEPVEQPQAPPPLSLQSLRKSCSALLAASLDGADNARFLEQFRYTIIASQLLSGHSLPGYRPPALKSPGSTADNNDQSLLSTEGIIVSVVGALALAVFLSWALSSAPTHVTKRRLILVLIIAAAAVLVGQVFVRRQWLRYRREQSLAEISTFITNSQNFDSATEATLSLVQEVELVSRGYRISVPLAPVSRLEDRTQSRKCVRLRKALKNAFAEVLQTYNQVSDVVRGFAEQVELEKYYDMYDVSDFDISDSRLGFNAAEFDDLESLRTLKILAARFHTTRKMLLCALLALDANGEVKDLLRWTAAVESLQSVNILTKSVFEKLQGILSEEESFPLPPTPQLPLTPGKERWRSQLRKLNSMSTGIRGLQAKLHLLREESDRALDDSNDISEMGPNLMSQYDSIGVDLRMLMAAWEEGRAALAQGIDRNEKRLSSISTLLSPASSLSGLTTIGEGGTADAFKALTGESPPASDIHDAEDDQEVFEAVAKPRPRSMLTREERIAKVKEEREQRALARQQMEATKGMLRELETVISLRPQKRASAPAGPRVTL</sequence>
<dbReference type="Proteomes" id="UP001642720">
    <property type="component" value="Unassembled WGS sequence"/>
</dbReference>
<keyword evidence="12" id="KW-0539">Nucleus</keyword>
<feature type="region of interest" description="Disordered" evidence="13">
    <location>
        <begin position="97"/>
        <end position="129"/>
    </location>
</feature>
<gene>
    <name evidence="16" type="ORF">CCMA1212_009755</name>
</gene>
<keyword evidence="10" id="KW-0175">Coiled coil</keyword>
<dbReference type="InterPro" id="IPR026859">
    <property type="entry name" value="Myosin-bd"/>
</dbReference>
<evidence type="ECO:0000256" key="1">
    <source>
        <dbReference type="ARBA" id="ARBA00004123"/>
    </source>
</evidence>
<evidence type="ECO:0000256" key="13">
    <source>
        <dbReference type="SAM" id="MobiDB-lite"/>
    </source>
</evidence>
<reference evidence="16 17" key="1">
    <citation type="submission" date="2018-01" db="EMBL/GenBank/DDBJ databases">
        <title>Genome characterization of the sugarcane-associated fungus Trichoderma ghanense CCMA-1212 and their application in lignocelulose bioconversion.</title>
        <authorList>
            <person name="Steindorff A.S."/>
            <person name="Mendes T.D."/>
            <person name="Vilela E.S.D."/>
            <person name="Rodrigues D.S."/>
            <person name="Formighieri E.F."/>
            <person name="Melo I.S."/>
            <person name="Favaro L.C.L."/>
        </authorList>
    </citation>
    <scope>NUCLEOTIDE SEQUENCE [LARGE SCALE GENOMIC DNA]</scope>
    <source>
        <strain evidence="16 17">CCMA-1212</strain>
    </source>
</reference>
<accession>A0ABY2GTE0</accession>
<evidence type="ECO:0000256" key="11">
    <source>
        <dbReference type="ARBA" id="ARBA00023136"/>
    </source>
</evidence>
<keyword evidence="17" id="KW-1185">Reference proteome</keyword>
<protein>
    <recommendedName>
        <fullName evidence="5">Vezatin</fullName>
    </recommendedName>
</protein>
<keyword evidence="6" id="KW-1003">Cell membrane</keyword>
<dbReference type="InterPro" id="IPR026858">
    <property type="entry name" value="Vezatin"/>
</dbReference>
<evidence type="ECO:0000313" key="16">
    <source>
        <dbReference type="EMBL" id="TFA98559.1"/>
    </source>
</evidence>
<evidence type="ECO:0000256" key="8">
    <source>
        <dbReference type="ARBA" id="ARBA00022949"/>
    </source>
</evidence>
<evidence type="ECO:0000256" key="4">
    <source>
        <dbReference type="ARBA" id="ARBA00007245"/>
    </source>
</evidence>
<evidence type="ECO:0000256" key="5">
    <source>
        <dbReference type="ARBA" id="ARBA00018125"/>
    </source>
</evidence>
<dbReference type="GeneID" id="300581275"/>
<feature type="transmembrane region" description="Helical" evidence="14">
    <location>
        <begin position="257"/>
        <end position="275"/>
    </location>
</feature>
<keyword evidence="7 14" id="KW-0812">Transmembrane</keyword>
<keyword evidence="8" id="KW-0965">Cell junction</keyword>
<evidence type="ECO:0000256" key="3">
    <source>
        <dbReference type="ARBA" id="ARBA00004651"/>
    </source>
</evidence>
<feature type="region of interest" description="Disordered" evidence="13">
    <location>
        <begin position="1"/>
        <end position="36"/>
    </location>
</feature>
<evidence type="ECO:0000256" key="2">
    <source>
        <dbReference type="ARBA" id="ARBA00004536"/>
    </source>
</evidence>
<evidence type="ECO:0000256" key="9">
    <source>
        <dbReference type="ARBA" id="ARBA00022989"/>
    </source>
</evidence>
<feature type="domain" description="Myosin-binding" evidence="15">
    <location>
        <begin position="236"/>
        <end position="514"/>
    </location>
</feature>
<feature type="non-terminal residue" evidence="16">
    <location>
        <position position="1"/>
    </location>
</feature>
<dbReference type="PANTHER" id="PTHR15989:SF5">
    <property type="entry name" value="VEZATIN"/>
    <property type="match status" value="1"/>
</dbReference>
<keyword evidence="9 14" id="KW-1133">Transmembrane helix</keyword>
<comment type="subcellular location">
    <subcellularLocation>
        <location evidence="2">Cell junction</location>
        <location evidence="2">Adherens junction</location>
    </subcellularLocation>
    <subcellularLocation>
        <location evidence="3">Cell membrane</location>
        <topology evidence="3">Multi-pass membrane protein</topology>
    </subcellularLocation>
    <subcellularLocation>
        <location evidence="1">Nucleus</location>
    </subcellularLocation>
</comment>
<feature type="transmembrane region" description="Helical" evidence="14">
    <location>
        <begin position="226"/>
        <end position="245"/>
    </location>
</feature>
<name>A0ABY2GTE0_9HYPO</name>
<evidence type="ECO:0000313" key="17">
    <source>
        <dbReference type="Proteomes" id="UP001642720"/>
    </source>
</evidence>
<dbReference type="EMBL" id="PPTA01000019">
    <property type="protein sequence ID" value="TFA98559.1"/>
    <property type="molecule type" value="Genomic_DNA"/>
</dbReference>
<dbReference type="RefSeq" id="XP_073554761.1">
    <property type="nucleotide sequence ID" value="XM_073706825.1"/>
</dbReference>
<dbReference type="Pfam" id="PF12632">
    <property type="entry name" value="Vezatin"/>
    <property type="match status" value="1"/>
</dbReference>
<comment type="similarity">
    <text evidence="4">Belongs to the vezatin family.</text>
</comment>
<evidence type="ECO:0000256" key="12">
    <source>
        <dbReference type="ARBA" id="ARBA00023242"/>
    </source>
</evidence>
<keyword evidence="11 14" id="KW-0472">Membrane</keyword>
<evidence type="ECO:0000256" key="7">
    <source>
        <dbReference type="ARBA" id="ARBA00022692"/>
    </source>
</evidence>
<comment type="caution">
    <text evidence="16">The sequence shown here is derived from an EMBL/GenBank/DDBJ whole genome shotgun (WGS) entry which is preliminary data.</text>
</comment>
<evidence type="ECO:0000256" key="14">
    <source>
        <dbReference type="SAM" id="Phobius"/>
    </source>
</evidence>
<evidence type="ECO:0000259" key="15">
    <source>
        <dbReference type="Pfam" id="PF12632"/>
    </source>
</evidence>
<evidence type="ECO:0000256" key="6">
    <source>
        <dbReference type="ARBA" id="ARBA00022475"/>
    </source>
</evidence>
<organism evidence="16 17">
    <name type="scientific">Trichoderma ghanense</name>
    <dbReference type="NCBI Taxonomy" id="65468"/>
    <lineage>
        <taxon>Eukaryota</taxon>
        <taxon>Fungi</taxon>
        <taxon>Dikarya</taxon>
        <taxon>Ascomycota</taxon>
        <taxon>Pezizomycotina</taxon>
        <taxon>Sordariomycetes</taxon>
        <taxon>Hypocreomycetidae</taxon>
        <taxon>Hypocreales</taxon>
        <taxon>Hypocreaceae</taxon>
        <taxon>Trichoderma</taxon>
    </lineage>
</organism>
<evidence type="ECO:0000256" key="10">
    <source>
        <dbReference type="ARBA" id="ARBA00023054"/>
    </source>
</evidence>